<dbReference type="EMBL" id="FWEV01000065">
    <property type="protein sequence ID" value="SLM28795.1"/>
    <property type="molecule type" value="Genomic_DNA"/>
</dbReference>
<dbReference type="Proteomes" id="UP000191931">
    <property type="component" value="Unassembled WGS sequence"/>
</dbReference>
<gene>
    <name evidence="2" type="ORF">MTBBW1_1570001</name>
</gene>
<dbReference type="AlphaFoldDB" id="A0A1W1H8S2"/>
<dbReference type="Pfam" id="PF14312">
    <property type="entry name" value="FG-GAP_2"/>
    <property type="match status" value="4"/>
</dbReference>
<keyword evidence="1" id="KW-0732">Signal</keyword>
<proteinExistence type="predicted"/>
<evidence type="ECO:0000313" key="3">
    <source>
        <dbReference type="Proteomes" id="UP000191931"/>
    </source>
</evidence>
<keyword evidence="3" id="KW-1185">Reference proteome</keyword>
<dbReference type="PANTHER" id="PTHR36220:SF1">
    <property type="entry name" value="GAMMA TUBULIN COMPLEX COMPONENT C-TERMINAL DOMAIN-CONTAINING PROTEIN"/>
    <property type="match status" value="1"/>
</dbReference>
<dbReference type="Gene3D" id="2.130.10.130">
    <property type="entry name" value="Integrin alpha, N-terminal"/>
    <property type="match status" value="2"/>
</dbReference>
<dbReference type="PANTHER" id="PTHR36220">
    <property type="entry name" value="UNNAMED PRODUCT"/>
    <property type="match status" value="1"/>
</dbReference>
<evidence type="ECO:0008006" key="4">
    <source>
        <dbReference type="Google" id="ProtNLM"/>
    </source>
</evidence>
<dbReference type="InterPro" id="IPR011043">
    <property type="entry name" value="Gal_Oxase/kelch_b-propeller"/>
</dbReference>
<organism evidence="2 3">
    <name type="scientific">Desulfamplus magnetovallimortis</name>
    <dbReference type="NCBI Taxonomy" id="1246637"/>
    <lineage>
        <taxon>Bacteria</taxon>
        <taxon>Pseudomonadati</taxon>
        <taxon>Thermodesulfobacteriota</taxon>
        <taxon>Desulfobacteria</taxon>
        <taxon>Desulfobacterales</taxon>
        <taxon>Desulfobacteraceae</taxon>
        <taxon>Desulfamplus</taxon>
    </lineage>
</organism>
<evidence type="ECO:0000313" key="2">
    <source>
        <dbReference type="EMBL" id="SLM28795.1"/>
    </source>
</evidence>
<dbReference type="STRING" id="1246637.MTBBW1_1570001"/>
<reference evidence="2 3" key="1">
    <citation type="submission" date="2017-03" db="EMBL/GenBank/DDBJ databases">
        <authorList>
            <person name="Afonso C.L."/>
            <person name="Miller P.J."/>
            <person name="Scott M.A."/>
            <person name="Spackman E."/>
            <person name="Goraichik I."/>
            <person name="Dimitrov K.M."/>
            <person name="Suarez D.L."/>
            <person name="Swayne D.E."/>
        </authorList>
    </citation>
    <scope>NUCLEOTIDE SEQUENCE [LARGE SCALE GENOMIC DNA]</scope>
    <source>
        <strain evidence="2">PRJEB14757</strain>
    </source>
</reference>
<evidence type="ECO:0000256" key="1">
    <source>
        <dbReference type="ARBA" id="ARBA00022729"/>
    </source>
</evidence>
<name>A0A1W1H8S2_9BACT</name>
<dbReference type="InterPro" id="IPR028994">
    <property type="entry name" value="Integrin_alpha_N"/>
</dbReference>
<dbReference type="SUPFAM" id="SSF50965">
    <property type="entry name" value="Galactose oxidase, central domain"/>
    <property type="match status" value="1"/>
</dbReference>
<dbReference type="InterPro" id="IPR013517">
    <property type="entry name" value="FG-GAP"/>
</dbReference>
<accession>A0A1W1H8S2</accession>
<protein>
    <recommendedName>
        <fullName evidence="4">PKD domain-containing protein</fullName>
    </recommendedName>
</protein>
<sequence>MGSSVAISGDYAIVGTDIGQSHSVHIFKRDGVEWISDARFETENNASASFGKAVSISGNYAIVGASTDNGDGGAGCYSGAAYIFKRDATGWAQHAKLIAADAVCQDRFADSVSISENYAIVGAWHNAGNSIEQSGAAYIFKNNGNEWLQESKLTANDADSIDYFGGSVSISGNYAIVGAYNDEEGGIGAGSSYIFKNNGSTWIQETKLIADDAVSNAAFGYSVSISDNYAIVGAYKDDENGSYSGAAYMYDIVETIECTQDDLSQKIQTYIVLTDNSVPINMPPQSYIKVMGSTNTNTINVETGAHVQLQNFIGSNQINIEEASSQFTVCRSGATVYLVSSAGTLIHIPATLTSQTLRFADGSSELIISGETILLGSQIVDMSGYGVNSPVNTLDTSAGIF</sequence>